<dbReference type="PROSITE" id="PS50812">
    <property type="entry name" value="PWWP"/>
    <property type="match status" value="1"/>
</dbReference>
<feature type="domain" description="PWWP" evidence="2">
    <location>
        <begin position="116"/>
        <end position="187"/>
    </location>
</feature>
<dbReference type="Gene3D" id="2.30.30.140">
    <property type="match status" value="1"/>
</dbReference>
<dbReference type="SUPFAM" id="SSF63748">
    <property type="entry name" value="Tudor/PWWP/MBT"/>
    <property type="match status" value="1"/>
</dbReference>
<dbReference type="Pfam" id="PF00855">
    <property type="entry name" value="PWWP"/>
    <property type="match status" value="1"/>
</dbReference>
<dbReference type="InterPro" id="IPR000313">
    <property type="entry name" value="PWWP_dom"/>
</dbReference>
<name>A0A9P4P0C7_9PEZI</name>
<evidence type="ECO:0000313" key="4">
    <source>
        <dbReference type="Proteomes" id="UP000800235"/>
    </source>
</evidence>
<dbReference type="AlphaFoldDB" id="A0A9P4P0C7"/>
<keyword evidence="4" id="KW-1185">Reference proteome</keyword>
<feature type="compositionally biased region" description="Low complexity" evidence="1">
    <location>
        <begin position="1"/>
        <end position="14"/>
    </location>
</feature>
<dbReference type="OrthoDB" id="62853at2759"/>
<dbReference type="SMART" id="SM00293">
    <property type="entry name" value="PWWP"/>
    <property type="match status" value="1"/>
</dbReference>
<evidence type="ECO:0000259" key="2">
    <source>
        <dbReference type="PROSITE" id="PS50812"/>
    </source>
</evidence>
<feature type="region of interest" description="Disordered" evidence="1">
    <location>
        <begin position="459"/>
        <end position="525"/>
    </location>
</feature>
<protein>
    <recommendedName>
        <fullName evidence="2">PWWP domain-containing protein</fullName>
    </recommendedName>
</protein>
<evidence type="ECO:0000256" key="1">
    <source>
        <dbReference type="SAM" id="MobiDB-lite"/>
    </source>
</evidence>
<feature type="compositionally biased region" description="Basic and acidic residues" evidence="1">
    <location>
        <begin position="490"/>
        <end position="505"/>
    </location>
</feature>
<evidence type="ECO:0000313" key="3">
    <source>
        <dbReference type="EMBL" id="KAF2435864.1"/>
    </source>
</evidence>
<reference evidence="3" key="1">
    <citation type="journal article" date="2020" name="Stud. Mycol.">
        <title>101 Dothideomycetes genomes: a test case for predicting lifestyles and emergence of pathogens.</title>
        <authorList>
            <person name="Haridas S."/>
            <person name="Albert R."/>
            <person name="Binder M."/>
            <person name="Bloem J."/>
            <person name="Labutti K."/>
            <person name="Salamov A."/>
            <person name="Andreopoulos B."/>
            <person name="Baker S."/>
            <person name="Barry K."/>
            <person name="Bills G."/>
            <person name="Bluhm B."/>
            <person name="Cannon C."/>
            <person name="Castanera R."/>
            <person name="Culley D."/>
            <person name="Daum C."/>
            <person name="Ezra D."/>
            <person name="Gonzalez J."/>
            <person name="Henrissat B."/>
            <person name="Kuo A."/>
            <person name="Liang C."/>
            <person name="Lipzen A."/>
            <person name="Lutzoni F."/>
            <person name="Magnuson J."/>
            <person name="Mondo S."/>
            <person name="Nolan M."/>
            <person name="Ohm R."/>
            <person name="Pangilinan J."/>
            <person name="Park H.-J."/>
            <person name="Ramirez L."/>
            <person name="Alfaro M."/>
            <person name="Sun H."/>
            <person name="Tritt A."/>
            <person name="Yoshinaga Y."/>
            <person name="Zwiers L.-H."/>
            <person name="Turgeon B."/>
            <person name="Goodwin S."/>
            <person name="Spatafora J."/>
            <person name="Crous P."/>
            <person name="Grigoriev I."/>
        </authorList>
    </citation>
    <scope>NUCLEOTIDE SEQUENCE</scope>
    <source>
        <strain evidence="3">CBS 130266</strain>
    </source>
</reference>
<dbReference type="EMBL" id="MU007012">
    <property type="protein sequence ID" value="KAF2435864.1"/>
    <property type="molecule type" value="Genomic_DNA"/>
</dbReference>
<dbReference type="Proteomes" id="UP000800235">
    <property type="component" value="Unassembled WGS sequence"/>
</dbReference>
<feature type="compositionally biased region" description="Low complexity" evidence="1">
    <location>
        <begin position="47"/>
        <end position="75"/>
    </location>
</feature>
<organism evidence="3 4">
    <name type="scientific">Tothia fuscella</name>
    <dbReference type="NCBI Taxonomy" id="1048955"/>
    <lineage>
        <taxon>Eukaryota</taxon>
        <taxon>Fungi</taxon>
        <taxon>Dikarya</taxon>
        <taxon>Ascomycota</taxon>
        <taxon>Pezizomycotina</taxon>
        <taxon>Dothideomycetes</taxon>
        <taxon>Pleosporomycetidae</taxon>
        <taxon>Venturiales</taxon>
        <taxon>Cylindrosympodiaceae</taxon>
        <taxon>Tothia</taxon>
    </lineage>
</organism>
<feature type="region of interest" description="Disordered" evidence="1">
    <location>
        <begin position="1"/>
        <end position="102"/>
    </location>
</feature>
<proteinExistence type="predicted"/>
<sequence>MADNSSPPASASLSSEEKTVNAADTTPTVPAASDVASTDGAVDQETPADAAADPSTSAVDAATNPATDTADTPANGVTDSTKKKEKRKSTGGVPEHKNKKMNRKKSMANLHLDVEPGQYWYVTMKGYQAWPAIICDEQMLPESLLRMRPVSAKRVDGSYRPDFEEGGKNVRDRRYPVMFLGTNEFAWQVNTELQPLDMEELKRIVANKEQGKRNKSLWGAFEVAAEENDLDHFKEMLVEHERRVIQEQQEREEAEEAAANQREEEPPKKAKRKSTAAATEDVDMEDADAPKVKKPTKRKAAKDGEAAETENVPKKIKFKSLAEPAAKETTPKPKKAKAKATPKVEAAQATARVEETLTPQEKFDKKQKTILYLRHKLQKGFLSRDQTPKSDEMPAMSEHLTQLEAHTDLEPAIIKATKINKVLKGMVRLASIPREEEFTFKQRSESLLATWNKVLASDGDATPAAEPATNGVSHDEKATPIEVPAVELPKAAEAKAEESESKSNGDVEMEDAPVVKEPATAAQAA</sequence>
<accession>A0A9P4P0C7</accession>
<comment type="caution">
    <text evidence="3">The sequence shown here is derived from an EMBL/GenBank/DDBJ whole genome shotgun (WGS) entry which is preliminary data.</text>
</comment>
<feature type="region of interest" description="Disordered" evidence="1">
    <location>
        <begin position="247"/>
        <end position="361"/>
    </location>
</feature>
<gene>
    <name evidence="3" type="ORF">EJ08DRAFT_692439</name>
</gene>